<feature type="compositionally biased region" description="Acidic residues" evidence="1">
    <location>
        <begin position="254"/>
        <end position="266"/>
    </location>
</feature>
<gene>
    <name evidence="2" type="primary">107367529</name>
</gene>
<feature type="compositionally biased region" description="Acidic residues" evidence="1">
    <location>
        <begin position="351"/>
        <end position="372"/>
    </location>
</feature>
<reference evidence="3" key="1">
    <citation type="submission" date="2011-08" db="EMBL/GenBank/DDBJ databases">
        <authorList>
            <person name="Rombauts S."/>
        </authorList>
    </citation>
    <scope>NUCLEOTIDE SEQUENCE</scope>
    <source>
        <strain evidence="3">London</strain>
    </source>
</reference>
<dbReference type="OrthoDB" id="10669005at2759"/>
<accession>T1KV17</accession>
<evidence type="ECO:0000256" key="1">
    <source>
        <dbReference type="SAM" id="MobiDB-lite"/>
    </source>
</evidence>
<keyword evidence="3" id="KW-1185">Reference proteome</keyword>
<proteinExistence type="predicted"/>
<feature type="compositionally biased region" description="Polar residues" evidence="1">
    <location>
        <begin position="219"/>
        <end position="231"/>
    </location>
</feature>
<protein>
    <submittedName>
        <fullName evidence="2">Uncharacterized protein</fullName>
    </submittedName>
</protein>
<feature type="region of interest" description="Disordered" evidence="1">
    <location>
        <begin position="292"/>
        <end position="333"/>
    </location>
</feature>
<name>T1KV17_TETUR</name>
<feature type="compositionally biased region" description="Gly residues" evidence="1">
    <location>
        <begin position="139"/>
        <end position="159"/>
    </location>
</feature>
<dbReference type="KEGG" id="tut:107367529"/>
<dbReference type="Proteomes" id="UP000015104">
    <property type="component" value="Unassembled WGS sequence"/>
</dbReference>
<dbReference type="EnsemblMetazoa" id="tetur22g02070.1">
    <property type="protein sequence ID" value="tetur22g02070.1"/>
    <property type="gene ID" value="tetur22g02070"/>
</dbReference>
<reference evidence="2" key="2">
    <citation type="submission" date="2015-06" db="UniProtKB">
        <authorList>
            <consortium name="EnsemblMetazoa"/>
        </authorList>
    </citation>
    <scope>IDENTIFICATION</scope>
</reference>
<dbReference type="HOGENOM" id="CLU_744596_0_0_1"/>
<dbReference type="EMBL" id="CAEY01000589">
    <property type="status" value="NOT_ANNOTATED_CDS"/>
    <property type="molecule type" value="Genomic_DNA"/>
</dbReference>
<feature type="region of interest" description="Disordered" evidence="1">
    <location>
        <begin position="15"/>
        <end position="39"/>
    </location>
</feature>
<feature type="region of interest" description="Disordered" evidence="1">
    <location>
        <begin position="347"/>
        <end position="372"/>
    </location>
</feature>
<feature type="compositionally biased region" description="Gly residues" evidence="1">
    <location>
        <begin position="117"/>
        <end position="130"/>
    </location>
</feature>
<feature type="region of interest" description="Disordered" evidence="1">
    <location>
        <begin position="63"/>
        <end position="276"/>
    </location>
</feature>
<feature type="compositionally biased region" description="Gly residues" evidence="1">
    <location>
        <begin position="166"/>
        <end position="176"/>
    </location>
</feature>
<feature type="compositionally biased region" description="Low complexity" evidence="1">
    <location>
        <begin position="309"/>
        <end position="333"/>
    </location>
</feature>
<sequence>MSFFPGKGQYISRKSGITKRRVTWTREGGNEGVQPDDNEPCLTCINQRRMEAERENAIPIEMDEDVVHAAPNSPEADSCRIIIKLSNDEDDSDDDSDDDIDDDDDDEVAMDEHDYGSGNGCGNGSGAGHGNGHHYNYGNGSGVGNGSHSNGNGGDGGNAGPSASGTAGGSASGSAGGASSSAGDSGHGSNVTRQSGSGRSDPEPEPVAGPSSGYIPCTSIVNYGASTSGLVPSSFEDEEEGKRPKKKVCAPPMDLDDDDDFDEDSDPNNNNLQRIPTPLLYGGYYYPVDDPSGITQDDWNEAGPSGVNAGASTSAGPSGAYQTSDSSFSSSCSHHSLVDRYTHMNISGCEDQTDDECAFSESGDDADDLEDD</sequence>
<evidence type="ECO:0000313" key="2">
    <source>
        <dbReference type="EnsemblMetazoa" id="tetur22g02070.1"/>
    </source>
</evidence>
<organism evidence="2 3">
    <name type="scientific">Tetranychus urticae</name>
    <name type="common">Two-spotted spider mite</name>
    <dbReference type="NCBI Taxonomy" id="32264"/>
    <lineage>
        <taxon>Eukaryota</taxon>
        <taxon>Metazoa</taxon>
        <taxon>Ecdysozoa</taxon>
        <taxon>Arthropoda</taxon>
        <taxon>Chelicerata</taxon>
        <taxon>Arachnida</taxon>
        <taxon>Acari</taxon>
        <taxon>Acariformes</taxon>
        <taxon>Trombidiformes</taxon>
        <taxon>Prostigmata</taxon>
        <taxon>Eleutherengona</taxon>
        <taxon>Raphignathae</taxon>
        <taxon>Tetranychoidea</taxon>
        <taxon>Tetranychidae</taxon>
        <taxon>Tetranychus</taxon>
    </lineage>
</organism>
<evidence type="ECO:0000313" key="3">
    <source>
        <dbReference type="Proteomes" id="UP000015104"/>
    </source>
</evidence>
<feature type="compositionally biased region" description="Acidic residues" evidence="1">
    <location>
        <begin position="88"/>
        <end position="109"/>
    </location>
</feature>
<dbReference type="AlphaFoldDB" id="T1KV17"/>
<feature type="compositionally biased region" description="Low complexity" evidence="1">
    <location>
        <begin position="177"/>
        <end position="189"/>
    </location>
</feature>